<dbReference type="AlphaFoldDB" id="A0A673UHP9"/>
<dbReference type="Ensembl" id="ENSSSUT00005028664.1">
    <property type="protein sequence ID" value="ENSSSUP00005025058.1"/>
    <property type="gene ID" value="ENSSSUG00005016305.1"/>
</dbReference>
<dbReference type="OMA" id="FMAPRES"/>
<dbReference type="Pfam" id="PF05831">
    <property type="entry name" value="GAGE"/>
    <property type="match status" value="1"/>
</dbReference>
<dbReference type="InterPro" id="IPR008625">
    <property type="entry name" value="GAGE_fam"/>
</dbReference>
<feature type="domain" description="GAGE" evidence="3">
    <location>
        <begin position="1"/>
        <end position="100"/>
    </location>
</feature>
<evidence type="ECO:0000259" key="3">
    <source>
        <dbReference type="SMART" id="SM01379"/>
    </source>
</evidence>
<sequence>MSARMRSRSRGKKSAKQDEPVAAKQPGEKTSQQKEPPTENPDMNPGQEKEGAPVVQGEEGMEKLGLKKTGGEQGCGPEVKRETPPNPVPAKIPEACKFSIKNARSGVVLFYNIIIPV</sequence>
<comment type="similarity">
    <text evidence="1">Belongs to the GAGE family.</text>
</comment>
<name>A0A673UHP9_SURSU</name>
<proteinExistence type="inferred from homology"/>
<evidence type="ECO:0000256" key="2">
    <source>
        <dbReference type="SAM" id="MobiDB-lite"/>
    </source>
</evidence>
<protein>
    <recommendedName>
        <fullName evidence="3">GAGE domain-containing protein</fullName>
    </recommendedName>
</protein>
<dbReference type="Proteomes" id="UP000472268">
    <property type="component" value="Unplaced"/>
</dbReference>
<evidence type="ECO:0000313" key="4">
    <source>
        <dbReference type="Ensembl" id="ENSSSUP00005025058.1"/>
    </source>
</evidence>
<evidence type="ECO:0000313" key="5">
    <source>
        <dbReference type="Proteomes" id="UP000472268"/>
    </source>
</evidence>
<dbReference type="PANTHER" id="PTHR14047:SF11">
    <property type="entry name" value="P ANTIGEN FAMILY MEMBER 4"/>
    <property type="match status" value="1"/>
</dbReference>
<evidence type="ECO:0000256" key="1">
    <source>
        <dbReference type="ARBA" id="ARBA00007043"/>
    </source>
</evidence>
<dbReference type="InterPro" id="IPR031320">
    <property type="entry name" value="GAGE"/>
</dbReference>
<feature type="region of interest" description="Disordered" evidence="2">
    <location>
        <begin position="1"/>
        <end position="90"/>
    </location>
</feature>
<dbReference type="SMART" id="SM01379">
    <property type="entry name" value="GAGE"/>
    <property type="match status" value="1"/>
</dbReference>
<organism evidence="4 5">
    <name type="scientific">Suricata suricatta</name>
    <name type="common">Meerkat</name>
    <dbReference type="NCBI Taxonomy" id="37032"/>
    <lineage>
        <taxon>Eukaryota</taxon>
        <taxon>Metazoa</taxon>
        <taxon>Chordata</taxon>
        <taxon>Craniata</taxon>
        <taxon>Vertebrata</taxon>
        <taxon>Euteleostomi</taxon>
        <taxon>Mammalia</taxon>
        <taxon>Eutheria</taxon>
        <taxon>Laurasiatheria</taxon>
        <taxon>Carnivora</taxon>
        <taxon>Feliformia</taxon>
        <taxon>Herpestidae</taxon>
        <taxon>Suricata</taxon>
    </lineage>
</organism>
<dbReference type="PANTHER" id="PTHR14047">
    <property type="entry name" value="P ANTIGEN FAMILY MEMBER 5-RELATED"/>
    <property type="match status" value="1"/>
</dbReference>
<keyword evidence="5" id="KW-1185">Reference proteome</keyword>
<accession>A0A673UHP9</accession>
<feature type="compositionally biased region" description="Basic residues" evidence="2">
    <location>
        <begin position="1"/>
        <end position="14"/>
    </location>
</feature>
<reference evidence="4" key="1">
    <citation type="submission" date="2025-08" db="UniProtKB">
        <authorList>
            <consortium name="Ensembl"/>
        </authorList>
    </citation>
    <scope>IDENTIFICATION</scope>
</reference>
<reference evidence="4" key="2">
    <citation type="submission" date="2025-09" db="UniProtKB">
        <authorList>
            <consortium name="Ensembl"/>
        </authorList>
    </citation>
    <scope>IDENTIFICATION</scope>
</reference>